<organism evidence="5 6">
    <name type="scientific">Oryza meyeriana var. granulata</name>
    <dbReference type="NCBI Taxonomy" id="110450"/>
    <lineage>
        <taxon>Eukaryota</taxon>
        <taxon>Viridiplantae</taxon>
        <taxon>Streptophyta</taxon>
        <taxon>Embryophyta</taxon>
        <taxon>Tracheophyta</taxon>
        <taxon>Spermatophyta</taxon>
        <taxon>Magnoliopsida</taxon>
        <taxon>Liliopsida</taxon>
        <taxon>Poales</taxon>
        <taxon>Poaceae</taxon>
        <taxon>BOP clade</taxon>
        <taxon>Oryzoideae</taxon>
        <taxon>Oryzeae</taxon>
        <taxon>Oryzinae</taxon>
        <taxon>Oryza</taxon>
        <taxon>Oryza meyeriana</taxon>
    </lineage>
</organism>
<dbReference type="OrthoDB" id="662772at2759"/>
<evidence type="ECO:0000256" key="2">
    <source>
        <dbReference type="ARBA" id="ARBA00022448"/>
    </source>
</evidence>
<dbReference type="PANTHER" id="PTHR12542:SF17">
    <property type="entry name" value="EXOCYST SUBUNIT EXO70 FAMILY PROTEIN"/>
    <property type="match status" value="1"/>
</dbReference>
<evidence type="ECO:0000313" key="5">
    <source>
        <dbReference type="EMBL" id="KAF0929357.1"/>
    </source>
</evidence>
<reference evidence="5 6" key="1">
    <citation type="submission" date="2019-11" db="EMBL/GenBank/DDBJ databases">
        <title>Whole genome sequence of Oryza granulata.</title>
        <authorList>
            <person name="Li W."/>
        </authorList>
    </citation>
    <scope>NUCLEOTIDE SEQUENCE [LARGE SCALE GENOMIC DNA]</scope>
    <source>
        <strain evidence="6">cv. Menghai</strain>
        <tissue evidence="5">Leaf</tissue>
    </source>
</reference>
<evidence type="ECO:0000256" key="1">
    <source>
        <dbReference type="ARBA" id="ARBA00006756"/>
    </source>
</evidence>
<dbReference type="GO" id="GO:0000145">
    <property type="term" value="C:exocyst"/>
    <property type="evidence" value="ECO:0007669"/>
    <property type="project" value="InterPro"/>
</dbReference>
<keyword evidence="3" id="KW-0268">Exocytosis</keyword>
<dbReference type="InterPro" id="IPR046364">
    <property type="entry name" value="Exo70_C"/>
</dbReference>
<dbReference type="Pfam" id="PF03081">
    <property type="entry name" value="Exo70_C"/>
    <property type="match status" value="1"/>
</dbReference>
<name>A0A6G1EXJ2_9ORYZ</name>
<keyword evidence="6" id="KW-1185">Reference proteome</keyword>
<dbReference type="Gene3D" id="1.20.1280.170">
    <property type="entry name" value="Exocyst complex component Exo70"/>
    <property type="match status" value="1"/>
</dbReference>
<comment type="function">
    <text evidence="3">Component of the exocyst complex.</text>
</comment>
<dbReference type="InterPro" id="IPR016159">
    <property type="entry name" value="Cullin_repeat-like_dom_sf"/>
</dbReference>
<gene>
    <name evidence="5" type="ORF">E2562_021385</name>
</gene>
<proteinExistence type="inferred from homology"/>
<dbReference type="EMBL" id="SPHZ02000002">
    <property type="protein sequence ID" value="KAF0929357.1"/>
    <property type="molecule type" value="Genomic_DNA"/>
</dbReference>
<sequence length="417" mass="44669">MRRLELELELLLLAVHDDAIDGGGIAVAGHDVQGAGVIHRICVVVEVMMAAGYGMECVSTFKSSRAEFAGIVHHLLGFSLSQHAHFHKLTWDDVDGKVQSWRTAAGFMFSVALSGERMLCHRVFAADKAVVDNVFASITSDHAADLLAVTEAAVARTLRVLERLLHVLDVHATLDEILPAIMCVLGDKSEVATRATAALRNAGEAARATLASFEKAIQKVTSKAIAPGGSVHPLTGYVMNYLVFLANYDDTLARVNQETHTAGSARALSDSPSSSNAIARLVSVLLRKLDAMTGRYRSPALRSLFMANNTHYVVKKVRGSGKLEGILGEDWMETRTAEARGHVDACVRVAWRDVLVGSGEGADSVARGAVGAQRTWVAADDKMGDVVRAATAAARQILAVRRCDAIVCVSPQRLPQT</sequence>
<evidence type="ECO:0000256" key="3">
    <source>
        <dbReference type="RuleBase" id="RU365026"/>
    </source>
</evidence>
<dbReference type="PANTHER" id="PTHR12542">
    <property type="entry name" value="EXOCYST COMPLEX PROTEIN EXO70"/>
    <property type="match status" value="1"/>
</dbReference>
<feature type="domain" description="Exocyst complex subunit Exo70 C-terminal" evidence="4">
    <location>
        <begin position="100"/>
        <end position="355"/>
    </location>
</feature>
<dbReference type="GO" id="GO:0005546">
    <property type="term" value="F:phosphatidylinositol-4,5-bisphosphate binding"/>
    <property type="evidence" value="ECO:0007669"/>
    <property type="project" value="InterPro"/>
</dbReference>
<dbReference type="Proteomes" id="UP000479710">
    <property type="component" value="Unassembled WGS sequence"/>
</dbReference>
<keyword evidence="3" id="KW-0653">Protein transport</keyword>
<dbReference type="GO" id="GO:0006887">
    <property type="term" value="P:exocytosis"/>
    <property type="evidence" value="ECO:0007669"/>
    <property type="project" value="UniProtKB-KW"/>
</dbReference>
<accession>A0A6G1EXJ2</accession>
<dbReference type="SUPFAM" id="SSF74788">
    <property type="entry name" value="Cullin repeat-like"/>
    <property type="match status" value="1"/>
</dbReference>
<dbReference type="InterPro" id="IPR004140">
    <property type="entry name" value="Exo70"/>
</dbReference>
<dbReference type="AlphaFoldDB" id="A0A6G1EXJ2"/>
<keyword evidence="2 3" id="KW-0813">Transport</keyword>
<evidence type="ECO:0000313" key="6">
    <source>
        <dbReference type="Proteomes" id="UP000479710"/>
    </source>
</evidence>
<protein>
    <recommendedName>
        <fullName evidence="3">Exocyst subunit Exo70 family protein</fullName>
    </recommendedName>
</protein>
<dbReference type="GO" id="GO:0015031">
    <property type="term" value="P:protein transport"/>
    <property type="evidence" value="ECO:0007669"/>
    <property type="project" value="UniProtKB-KW"/>
</dbReference>
<comment type="similarity">
    <text evidence="1 3">Belongs to the EXO70 family.</text>
</comment>
<comment type="caution">
    <text evidence="5">The sequence shown here is derived from an EMBL/GenBank/DDBJ whole genome shotgun (WGS) entry which is preliminary data.</text>
</comment>
<evidence type="ECO:0000259" key="4">
    <source>
        <dbReference type="Pfam" id="PF03081"/>
    </source>
</evidence>